<gene>
    <name evidence="2" type="ORF">GCM10009754_88150</name>
</gene>
<comment type="caution">
    <text evidence="2">The sequence shown here is derived from an EMBL/GenBank/DDBJ whole genome shotgun (WGS) entry which is preliminary data.</text>
</comment>
<dbReference type="Proteomes" id="UP001501116">
    <property type="component" value="Unassembled WGS sequence"/>
</dbReference>
<reference evidence="2 3" key="1">
    <citation type="journal article" date="2019" name="Int. J. Syst. Evol. Microbiol.">
        <title>The Global Catalogue of Microorganisms (GCM) 10K type strain sequencing project: providing services to taxonomists for standard genome sequencing and annotation.</title>
        <authorList>
            <consortium name="The Broad Institute Genomics Platform"/>
            <consortium name="The Broad Institute Genome Sequencing Center for Infectious Disease"/>
            <person name="Wu L."/>
            <person name="Ma J."/>
        </authorList>
    </citation>
    <scope>NUCLEOTIDE SEQUENCE [LARGE SCALE GENOMIC DNA]</scope>
    <source>
        <strain evidence="2 3">JCM 14545</strain>
    </source>
</reference>
<protein>
    <recommendedName>
        <fullName evidence="4">DUF3467 domain-containing protein</fullName>
    </recommendedName>
</protein>
<sequence length="111" mass="12279">MSEPHEDLDDPVEVTHIRTIKAPTFSFYADSENVYLNCGERSGPDGDTSEIRMSRTRFRAFAQAVKDTEKALDHDPPSASRRLWPRNTHDSWPTADAPVTPAAGGCCSRCG</sequence>
<keyword evidence="3" id="KW-1185">Reference proteome</keyword>
<name>A0ABN2SZF1_9PSEU</name>
<evidence type="ECO:0000313" key="3">
    <source>
        <dbReference type="Proteomes" id="UP001501116"/>
    </source>
</evidence>
<accession>A0ABN2SZF1</accession>
<feature type="region of interest" description="Disordered" evidence="1">
    <location>
        <begin position="67"/>
        <end position="103"/>
    </location>
</feature>
<dbReference type="EMBL" id="BAAANN010000098">
    <property type="protein sequence ID" value="GAA1995254.1"/>
    <property type="molecule type" value="Genomic_DNA"/>
</dbReference>
<feature type="compositionally biased region" description="Basic and acidic residues" evidence="1">
    <location>
        <begin position="67"/>
        <end position="76"/>
    </location>
</feature>
<evidence type="ECO:0000256" key="1">
    <source>
        <dbReference type="SAM" id="MobiDB-lite"/>
    </source>
</evidence>
<evidence type="ECO:0000313" key="2">
    <source>
        <dbReference type="EMBL" id="GAA1995254.1"/>
    </source>
</evidence>
<proteinExistence type="predicted"/>
<organism evidence="2 3">
    <name type="scientific">Amycolatopsis minnesotensis</name>
    <dbReference type="NCBI Taxonomy" id="337894"/>
    <lineage>
        <taxon>Bacteria</taxon>
        <taxon>Bacillati</taxon>
        <taxon>Actinomycetota</taxon>
        <taxon>Actinomycetes</taxon>
        <taxon>Pseudonocardiales</taxon>
        <taxon>Pseudonocardiaceae</taxon>
        <taxon>Amycolatopsis</taxon>
    </lineage>
</organism>
<evidence type="ECO:0008006" key="4">
    <source>
        <dbReference type="Google" id="ProtNLM"/>
    </source>
</evidence>